<proteinExistence type="predicted"/>
<comment type="caution">
    <text evidence="1">The sequence shown here is derived from an EMBL/GenBank/DDBJ whole genome shotgun (WGS) entry which is preliminary data.</text>
</comment>
<protein>
    <submittedName>
        <fullName evidence="1">GPN-loop GTPase 2</fullName>
    </submittedName>
</protein>
<dbReference type="EMBL" id="LSRX01000190">
    <property type="protein sequence ID" value="OLQ05266.1"/>
    <property type="molecule type" value="Genomic_DNA"/>
</dbReference>
<reference evidence="1 2" key="1">
    <citation type="submission" date="2016-02" db="EMBL/GenBank/DDBJ databases">
        <title>Genome analysis of coral dinoflagellate symbionts highlights evolutionary adaptations to a symbiotic lifestyle.</title>
        <authorList>
            <person name="Aranda M."/>
            <person name="Li Y."/>
            <person name="Liew Y.J."/>
            <person name="Baumgarten S."/>
            <person name="Simakov O."/>
            <person name="Wilson M."/>
            <person name="Piel J."/>
            <person name="Ashoor H."/>
            <person name="Bougouffa S."/>
            <person name="Bajic V.B."/>
            <person name="Ryu T."/>
            <person name="Ravasi T."/>
            <person name="Bayer T."/>
            <person name="Micklem G."/>
            <person name="Kim H."/>
            <person name="Bhak J."/>
            <person name="Lajeunesse T.C."/>
            <person name="Voolstra C.R."/>
        </authorList>
    </citation>
    <scope>NUCLEOTIDE SEQUENCE [LARGE SCALE GENOMIC DNA]</scope>
    <source>
        <strain evidence="1 2">CCMP2467</strain>
    </source>
</reference>
<keyword evidence="2" id="KW-1185">Reference proteome</keyword>
<dbReference type="OrthoDB" id="437024at2759"/>
<gene>
    <name evidence="1" type="primary">GPN2</name>
    <name evidence="1" type="ORF">AK812_SmicGene11587</name>
</gene>
<dbReference type="Proteomes" id="UP000186817">
    <property type="component" value="Unassembled WGS sequence"/>
</dbReference>
<dbReference type="AlphaFoldDB" id="A0A1Q9ECV1"/>
<accession>A0A1Q9ECV1</accession>
<evidence type="ECO:0000313" key="2">
    <source>
        <dbReference type="Proteomes" id="UP000186817"/>
    </source>
</evidence>
<organism evidence="1 2">
    <name type="scientific">Symbiodinium microadriaticum</name>
    <name type="common">Dinoflagellate</name>
    <name type="synonym">Zooxanthella microadriatica</name>
    <dbReference type="NCBI Taxonomy" id="2951"/>
    <lineage>
        <taxon>Eukaryota</taxon>
        <taxon>Sar</taxon>
        <taxon>Alveolata</taxon>
        <taxon>Dinophyceae</taxon>
        <taxon>Suessiales</taxon>
        <taxon>Symbiodiniaceae</taxon>
        <taxon>Symbiodinium</taxon>
    </lineage>
</organism>
<evidence type="ECO:0000313" key="1">
    <source>
        <dbReference type="EMBL" id="OLQ05266.1"/>
    </source>
</evidence>
<sequence>MASEHLALGDAATATEEIMGKVKFMLEKEIQPKERELFEKEKLLLERERLLIQREERLRAKEAQLADREAQFLRSRQQVKAICRRCNLGNWCSRSTCCYDENGFDAHHHSCAQCHAAWKNGSKGRGHPLSTKFKDFNRLLAEMIEDYGLVSFEPLDIEDKECALRVLGRCDTANGHVMNAEKVEDPSDPVAGIRLFQAGISDAGEFLDEYLERYEQRLRSLNDFFGHVLAYQTCRARASRAIS</sequence>
<name>A0A1Q9ECV1_SYMMI</name>